<dbReference type="Proteomes" id="UP000663877">
    <property type="component" value="Unassembled WGS sequence"/>
</dbReference>
<evidence type="ECO:0000313" key="2">
    <source>
        <dbReference type="EMBL" id="CAF0842357.1"/>
    </source>
</evidence>
<dbReference type="GO" id="GO:0048488">
    <property type="term" value="P:synaptic vesicle endocytosis"/>
    <property type="evidence" value="ECO:0007669"/>
    <property type="project" value="TreeGrafter"/>
</dbReference>
<dbReference type="AlphaFoldDB" id="A0A813VLD4"/>
<feature type="region of interest" description="Disordered" evidence="1">
    <location>
        <begin position="195"/>
        <end position="219"/>
    </location>
</feature>
<organism evidence="2 3">
    <name type="scientific">Adineta steineri</name>
    <dbReference type="NCBI Taxonomy" id="433720"/>
    <lineage>
        <taxon>Eukaryota</taxon>
        <taxon>Metazoa</taxon>
        <taxon>Spiralia</taxon>
        <taxon>Gnathifera</taxon>
        <taxon>Rotifera</taxon>
        <taxon>Eurotatoria</taxon>
        <taxon>Bdelloidea</taxon>
        <taxon>Adinetida</taxon>
        <taxon>Adinetidae</taxon>
        <taxon>Adineta</taxon>
    </lineage>
</organism>
<protein>
    <submittedName>
        <fullName evidence="2">Uncharacterized protein</fullName>
    </submittedName>
</protein>
<proteinExistence type="predicted"/>
<feature type="region of interest" description="Disordered" evidence="1">
    <location>
        <begin position="412"/>
        <end position="433"/>
    </location>
</feature>
<evidence type="ECO:0000256" key="1">
    <source>
        <dbReference type="SAM" id="MobiDB-lite"/>
    </source>
</evidence>
<gene>
    <name evidence="2" type="ORF">BJG266_LOCUS7383</name>
</gene>
<comment type="caution">
    <text evidence="2">The sequence shown here is derived from an EMBL/GenBank/DDBJ whole genome shotgun (WGS) entry which is preliminary data.</text>
</comment>
<feature type="compositionally biased region" description="Low complexity" evidence="1">
    <location>
        <begin position="145"/>
        <end position="171"/>
    </location>
</feature>
<dbReference type="InterPro" id="IPR033616">
    <property type="entry name" value="BLTP1"/>
</dbReference>
<dbReference type="EMBL" id="CAJNOI010000022">
    <property type="protein sequence ID" value="CAF0842357.1"/>
    <property type="molecule type" value="Genomic_DNA"/>
</dbReference>
<feature type="compositionally biased region" description="Low complexity" evidence="1">
    <location>
        <begin position="200"/>
        <end position="219"/>
    </location>
</feature>
<feature type="region of interest" description="Disordered" evidence="1">
    <location>
        <begin position="125"/>
        <end position="171"/>
    </location>
</feature>
<dbReference type="GO" id="GO:0098793">
    <property type="term" value="C:presynapse"/>
    <property type="evidence" value="ECO:0007669"/>
    <property type="project" value="GOC"/>
</dbReference>
<name>A0A813VLD4_9BILA</name>
<accession>A0A813VLD4</accession>
<dbReference type="PANTHER" id="PTHR31640:SF1">
    <property type="entry name" value="BRIDGE-LIKE LIPID TRANSFER PROTEIN FAMILY MEMBER 1"/>
    <property type="match status" value="1"/>
</dbReference>
<reference evidence="2" key="1">
    <citation type="submission" date="2021-02" db="EMBL/GenBank/DDBJ databases">
        <authorList>
            <person name="Nowell W R."/>
        </authorList>
    </citation>
    <scope>NUCLEOTIDE SEQUENCE</scope>
</reference>
<sequence length="681" mass="76772">MSLFALSCKQIQMETILSDRDQSTAGVFKIQSITGQFRRFENDFSLIENVNIHAIQSQRCRLQFRLPNDIQTHLPLGNNKTNVGFVMNEFGLQRLCFKLINNAAKQQQQRIHILLIMTRIDEIQTTKASSKHKSKRKQSTDPLLASPSAINSPINIPPATTTTNSSVVPVSSSPSSSSVFDGSIDHVWISFPEPPHHTHSTSNSSKRPRTSTTSAKQTTTAPKKLFSYTRYDWNFLSTLSPTVLGWFCVINRIQKPVEKFLRKREKRLDAVLAYFLVETKPVSTLSQSKLYDLLTPKTKYLLSHPVCQLVTELRKQFNRNTQMNMNLQPNIIPDLQLLKQGIRVSCREWAQTIKQQPHKIIVQPPSSSTTTSPINSILPTTSNDQEQPPAVVRAPTMVDRVQRLIGHEFVTAHPRPPTHIPTKQHDGYDSSITNGSAIRRRTTVQNARSNMNNKDTTIEMNNDNNDLSGGDGRRASSFLVDVMRRFGPAVNVNNTNGYKCLSVGHNELDFEDNTSDIRLNDSNHDNETTYYTDMTPEYAGQTVLATSHTKRFHVKFLPNEPTNKSQSSPSSVVQFRLSHIRQSIQNTSNELAILSVTNLSTQSVCRQSLEYVQLHSINVQAGVDEITKSDTNTNTNDQQNNSTVLTSENGTQTLALKLLEPIILRLDNIDSYSSERQCWKK</sequence>
<evidence type="ECO:0000313" key="3">
    <source>
        <dbReference type="Proteomes" id="UP000663877"/>
    </source>
</evidence>
<dbReference type="PANTHER" id="PTHR31640">
    <property type="entry name" value="TRANSMEMBRANE PROTEIN KIAA1109"/>
    <property type="match status" value="1"/>
</dbReference>